<evidence type="ECO:0000256" key="2">
    <source>
        <dbReference type="ARBA" id="ARBA00005466"/>
    </source>
</evidence>
<organism evidence="7 8">
    <name type="scientific">Catenuloplanes nepalensis</name>
    <dbReference type="NCBI Taxonomy" id="587533"/>
    <lineage>
        <taxon>Bacteria</taxon>
        <taxon>Bacillati</taxon>
        <taxon>Actinomycetota</taxon>
        <taxon>Actinomycetes</taxon>
        <taxon>Micromonosporales</taxon>
        <taxon>Micromonosporaceae</taxon>
        <taxon>Catenuloplanes</taxon>
    </lineage>
</organism>
<dbReference type="Gene3D" id="3.30.465.10">
    <property type="match status" value="1"/>
</dbReference>
<dbReference type="EMBL" id="JAUSRA010000001">
    <property type="protein sequence ID" value="MDP9792379.1"/>
    <property type="molecule type" value="Genomic_DNA"/>
</dbReference>
<evidence type="ECO:0000256" key="4">
    <source>
        <dbReference type="ARBA" id="ARBA00022827"/>
    </source>
</evidence>
<dbReference type="Pfam" id="PF01565">
    <property type="entry name" value="FAD_binding_4"/>
    <property type="match status" value="1"/>
</dbReference>
<dbReference type="Pfam" id="PF08031">
    <property type="entry name" value="BBE"/>
    <property type="match status" value="1"/>
</dbReference>
<proteinExistence type="inferred from homology"/>
<keyword evidence="4" id="KW-0274">FAD</keyword>
<evidence type="ECO:0000256" key="1">
    <source>
        <dbReference type="ARBA" id="ARBA00001974"/>
    </source>
</evidence>
<keyword evidence="5" id="KW-0560">Oxidoreductase</keyword>
<name>A0ABT9MLW5_9ACTN</name>
<evidence type="ECO:0000313" key="7">
    <source>
        <dbReference type="EMBL" id="MDP9792379.1"/>
    </source>
</evidence>
<dbReference type="InterPro" id="IPR036318">
    <property type="entry name" value="FAD-bd_PCMH-like_sf"/>
</dbReference>
<comment type="caution">
    <text evidence="7">The sequence shown here is derived from an EMBL/GenBank/DDBJ whole genome shotgun (WGS) entry which is preliminary data.</text>
</comment>
<keyword evidence="3" id="KW-0285">Flavoprotein</keyword>
<dbReference type="Gene3D" id="3.30.43.10">
    <property type="entry name" value="Uridine Diphospho-n-acetylenolpyruvylglucosamine Reductase, domain 2"/>
    <property type="match status" value="1"/>
</dbReference>
<keyword evidence="8" id="KW-1185">Reference proteome</keyword>
<evidence type="ECO:0000256" key="3">
    <source>
        <dbReference type="ARBA" id="ARBA00022630"/>
    </source>
</evidence>
<evidence type="ECO:0000313" key="8">
    <source>
        <dbReference type="Proteomes" id="UP001240984"/>
    </source>
</evidence>
<dbReference type="InterPro" id="IPR016166">
    <property type="entry name" value="FAD-bd_PCMH"/>
</dbReference>
<accession>A0ABT9MLW5</accession>
<dbReference type="PROSITE" id="PS51387">
    <property type="entry name" value="FAD_PCMH"/>
    <property type="match status" value="1"/>
</dbReference>
<dbReference type="InterPro" id="IPR012951">
    <property type="entry name" value="BBE"/>
</dbReference>
<dbReference type="InterPro" id="IPR006094">
    <property type="entry name" value="Oxid_FAD_bind_N"/>
</dbReference>
<dbReference type="PANTHER" id="PTHR42973:SF39">
    <property type="entry name" value="FAD-BINDING PCMH-TYPE DOMAIN-CONTAINING PROTEIN"/>
    <property type="match status" value="1"/>
</dbReference>
<dbReference type="Proteomes" id="UP001240984">
    <property type="component" value="Unassembled WGS sequence"/>
</dbReference>
<gene>
    <name evidence="7" type="ORF">J2S43_000891</name>
</gene>
<dbReference type="InterPro" id="IPR050416">
    <property type="entry name" value="FAD-linked_Oxidoreductase"/>
</dbReference>
<comment type="cofactor">
    <cofactor evidence="1">
        <name>FAD</name>
        <dbReference type="ChEBI" id="CHEBI:57692"/>
    </cofactor>
</comment>
<dbReference type="InterPro" id="IPR016167">
    <property type="entry name" value="FAD-bd_PCMH_sub1"/>
</dbReference>
<dbReference type="InterPro" id="IPR016169">
    <property type="entry name" value="FAD-bd_PCMH_sub2"/>
</dbReference>
<comment type="similarity">
    <text evidence="2">Belongs to the oxygen-dependent FAD-linked oxidoreductase family.</text>
</comment>
<sequence>MNQHVDAAAVAGLAAAVTGRVAAPGDDGYDAECATFNPLTPMRPAVVVGAASGRDVAAAIRFAGEHGLPVATLTTGHQARNVDGGVLINLRRLNRVTVDREALTARIGGGALWAEVLAVTTPFGLAPVNGSAPGVGATGYLLGGGQSPTLGRLYGYGADTIRSVEIVTADGNARRVTADSDPDLFFAVRGGKGNFGVVTAVEIALFPVARFYGGAVFAAGEDAPALLHAWRTWAPALPESATTSVAVQRLPPDPALPEPLRGAFVVALRFAFVGDPAEGEAHFAPMRAVVPLLADGVLDRPYDEVALIHTDPPGPLPYVDRTTGLRELPAEAVDALLALVGPGTDCPLVSVELRALGGALDRQPEPPNAVATRGMPFVLFGFGVGGPEALPELRGYLARVMDAVTPWAHDRKMVNFMSATDENDVRAAYGDEIFDRLVKIKQVHDPQNLFRVNHNIAPA</sequence>
<feature type="domain" description="FAD-binding PCMH-type" evidence="6">
    <location>
        <begin position="39"/>
        <end position="208"/>
    </location>
</feature>
<dbReference type="SUPFAM" id="SSF56176">
    <property type="entry name" value="FAD-binding/transporter-associated domain-like"/>
    <property type="match status" value="1"/>
</dbReference>
<dbReference type="Gene3D" id="3.40.462.20">
    <property type="match status" value="1"/>
</dbReference>
<dbReference type="RefSeq" id="WP_306827273.1">
    <property type="nucleotide sequence ID" value="NZ_JAUSRA010000001.1"/>
</dbReference>
<evidence type="ECO:0000259" key="6">
    <source>
        <dbReference type="PROSITE" id="PS51387"/>
    </source>
</evidence>
<reference evidence="7 8" key="1">
    <citation type="submission" date="2023-07" db="EMBL/GenBank/DDBJ databases">
        <title>Sequencing the genomes of 1000 actinobacteria strains.</title>
        <authorList>
            <person name="Klenk H.-P."/>
        </authorList>
    </citation>
    <scope>NUCLEOTIDE SEQUENCE [LARGE SCALE GENOMIC DNA]</scope>
    <source>
        <strain evidence="7 8">DSM 44710</strain>
    </source>
</reference>
<dbReference type="PANTHER" id="PTHR42973">
    <property type="entry name" value="BINDING OXIDOREDUCTASE, PUTATIVE (AFU_ORTHOLOGUE AFUA_1G17690)-RELATED"/>
    <property type="match status" value="1"/>
</dbReference>
<evidence type="ECO:0000256" key="5">
    <source>
        <dbReference type="ARBA" id="ARBA00023002"/>
    </source>
</evidence>
<protein>
    <submittedName>
        <fullName evidence="7">FAD/FMN-containing dehydrogenase</fullName>
    </submittedName>
</protein>